<name>A0A098RYQ5_9BACT</name>
<accession>A0A098RYQ5</accession>
<evidence type="ECO:0000256" key="1">
    <source>
        <dbReference type="SAM" id="Phobius"/>
    </source>
</evidence>
<dbReference type="STRING" id="1524460.IX84_30105"/>
<sequence length="446" mass="50988">MAHQNEPSKNSTEQETPAWLLRVQEQSWEPEILVSGIVLYGLFQLPALLEQLQHFLSHFSFEVFSSGTADESIIAVLKVANVWLIGGFMVHLLLRSIWVALVGLSYVYKNGVDVSRLKMGESFNRLIFKDAQYTRNIVRLEEICSTTFAVSFLLFMLLLGGCFFLGVVVALLAAWLYFFPDRAEQLTTLDPILGIIGGIYVLDFLTLGLLKRIPYFSKFYMPIYRVMSWLTLSPLYRKIYYGLVSNHAKWKSVLAILIFMSVTVLLYSGFRLKNNPADALTLRLPDTAEQLMYPGHYANWAGDKPSGLIQIPSDVIESNVLSVFVVHKSSYEDRYIKPLCNYSARQDSVDQDTLVMDCLSRFYTLQLDGVPVEADYLFTRKQEPLQVGLQTYLDISHLEKGLHYLELSFQFQREDGSVRPQQVAKVEFYKTQHAERVPVFTPEMGE</sequence>
<keyword evidence="1" id="KW-0812">Transmembrane</keyword>
<feature type="transmembrane region" description="Helical" evidence="1">
    <location>
        <begin position="191"/>
        <end position="210"/>
    </location>
</feature>
<comment type="caution">
    <text evidence="2">The sequence shown here is derived from an EMBL/GenBank/DDBJ whole genome shotgun (WGS) entry which is preliminary data.</text>
</comment>
<keyword evidence="1" id="KW-0472">Membrane</keyword>
<dbReference type="AlphaFoldDB" id="A0A098RYQ5"/>
<evidence type="ECO:0000313" key="2">
    <source>
        <dbReference type="EMBL" id="KGE85055.1"/>
    </source>
</evidence>
<evidence type="ECO:0000313" key="3">
    <source>
        <dbReference type="Proteomes" id="UP000029736"/>
    </source>
</evidence>
<gene>
    <name evidence="2" type="ORF">IX84_30105</name>
</gene>
<dbReference type="Proteomes" id="UP000029736">
    <property type="component" value="Unassembled WGS sequence"/>
</dbReference>
<feature type="transmembrane region" description="Helical" evidence="1">
    <location>
        <begin position="82"/>
        <end position="108"/>
    </location>
</feature>
<organism evidence="2 3">
    <name type="scientific">Phaeodactylibacter xiamenensis</name>
    <dbReference type="NCBI Taxonomy" id="1524460"/>
    <lineage>
        <taxon>Bacteria</taxon>
        <taxon>Pseudomonadati</taxon>
        <taxon>Bacteroidota</taxon>
        <taxon>Saprospiria</taxon>
        <taxon>Saprospirales</taxon>
        <taxon>Haliscomenobacteraceae</taxon>
        <taxon>Phaeodactylibacter</taxon>
    </lineage>
</organism>
<feature type="transmembrane region" description="Helical" evidence="1">
    <location>
        <begin position="252"/>
        <end position="270"/>
    </location>
</feature>
<dbReference type="RefSeq" id="WP_044229621.1">
    <property type="nucleotide sequence ID" value="NZ_JBKAGJ010000058.1"/>
</dbReference>
<keyword evidence="3" id="KW-1185">Reference proteome</keyword>
<keyword evidence="1" id="KW-1133">Transmembrane helix</keyword>
<reference evidence="2 3" key="1">
    <citation type="journal article" date="2014" name="Int. J. Syst. Evol. Microbiol.">
        <title>Phaeodactylibacter xiamenensis gen. nov., sp. nov., a member of the family Saprospiraceae isolated from the marine alga Phaeodactylum tricornutum.</title>
        <authorList>
            <person name="Chen Z.Jr."/>
            <person name="Lei X."/>
            <person name="Lai Q."/>
            <person name="Li Y."/>
            <person name="Zhang B."/>
            <person name="Zhang J."/>
            <person name="Zhang H."/>
            <person name="Yang L."/>
            <person name="Zheng W."/>
            <person name="Tian Y."/>
            <person name="Yu Z."/>
            <person name="Xu H.Jr."/>
            <person name="Zheng T."/>
        </authorList>
    </citation>
    <scope>NUCLEOTIDE SEQUENCE [LARGE SCALE GENOMIC DNA]</scope>
    <source>
        <strain evidence="2 3">KD52</strain>
    </source>
</reference>
<protein>
    <submittedName>
        <fullName evidence="2">Uncharacterized protein</fullName>
    </submittedName>
</protein>
<dbReference type="OrthoDB" id="1491387at2"/>
<feature type="transmembrane region" description="Helical" evidence="1">
    <location>
        <begin position="148"/>
        <end position="179"/>
    </location>
</feature>
<dbReference type="EMBL" id="JPOS01000094">
    <property type="protein sequence ID" value="KGE85055.1"/>
    <property type="molecule type" value="Genomic_DNA"/>
</dbReference>
<proteinExistence type="predicted"/>